<name>A0A090M4J0_OSTTA</name>
<dbReference type="RefSeq" id="XP_003074662.2">
    <property type="nucleotide sequence ID" value="XM_003074615.2"/>
</dbReference>
<gene>
    <name evidence="1" type="ORF">OT_ostta01g06090</name>
</gene>
<accession>A0A090M4J0</accession>
<dbReference type="FunCoup" id="A0A090M4J0">
    <property type="interactions" value="1547"/>
</dbReference>
<dbReference type="InterPro" id="IPR019410">
    <property type="entry name" value="Methyltransf_16"/>
</dbReference>
<dbReference type="EMBL" id="CAID01000001">
    <property type="protein sequence ID" value="CEF96899.1"/>
    <property type="molecule type" value="Genomic_DNA"/>
</dbReference>
<evidence type="ECO:0000313" key="1">
    <source>
        <dbReference type="EMBL" id="CEF96899.1"/>
    </source>
</evidence>
<dbReference type="InterPro" id="IPR029063">
    <property type="entry name" value="SAM-dependent_MTases_sf"/>
</dbReference>
<proteinExistence type="predicted"/>
<comment type="caution">
    <text evidence="1">The sequence shown here is derived from an EMBL/GenBank/DDBJ whole genome shotgun (WGS) entry which is preliminary data.</text>
</comment>
<reference evidence="1 2" key="2">
    <citation type="journal article" date="2014" name="BMC Genomics">
        <title>An improved genome of the model marine alga Ostreococcus tauri unfolds by assessing Illumina de novo assemblies.</title>
        <authorList>
            <person name="Blanc-Mathieu R."/>
            <person name="Verhelst B."/>
            <person name="Derelle E."/>
            <person name="Rombauts S."/>
            <person name="Bouget F.Y."/>
            <person name="Carre I."/>
            <person name="Chateau A."/>
            <person name="Eyre-Walker A."/>
            <person name="Grimsley N."/>
            <person name="Moreau H."/>
            <person name="Piegu B."/>
            <person name="Rivals E."/>
            <person name="Schackwitz W."/>
            <person name="Van de Peer Y."/>
            <person name="Piganeau G."/>
        </authorList>
    </citation>
    <scope>NUCLEOTIDE SEQUENCE [LARGE SCALE GENOMIC DNA]</scope>
    <source>
        <strain evidence="2">OTTH 0595 / CCAP 157/2 / RCC745</strain>
    </source>
</reference>
<dbReference type="Gene3D" id="3.40.50.150">
    <property type="entry name" value="Vaccinia Virus protein VP39"/>
    <property type="match status" value="1"/>
</dbReference>
<reference evidence="2" key="1">
    <citation type="journal article" date="2006" name="Proc. Natl. Acad. Sci. U.S.A.">
        <title>Genome analysis of the smallest free-living eukaryote Ostreococcus tauri unveils many unique features.</title>
        <authorList>
            <person name="Derelle E."/>
            <person name="Ferraz C."/>
            <person name="Rombauts S."/>
            <person name="Rouze P."/>
            <person name="Worden A.Z."/>
            <person name="Robbens S."/>
            <person name="Partensky F."/>
            <person name="Degroeve S."/>
            <person name="Echeynie S."/>
            <person name="Cooke R."/>
            <person name="Saeys Y."/>
            <person name="Wuyts J."/>
            <person name="Jabbari K."/>
            <person name="Bowler C."/>
            <person name="Panaud O."/>
            <person name="Piegu B."/>
            <person name="Ball S.G."/>
            <person name="Ral J.-P."/>
            <person name="Bouget F.-Y."/>
            <person name="Piganeau G."/>
            <person name="De Baets B."/>
            <person name="Picard A."/>
            <person name="Delseny M."/>
            <person name="Demaille J."/>
            <person name="Van de Peer Y."/>
            <person name="Moreau H."/>
        </authorList>
    </citation>
    <scope>NUCLEOTIDE SEQUENCE [LARGE SCALE GENOMIC DNA]</scope>
    <source>
        <strain evidence="2">OTTH 0595 / CCAP 157/2 / RCC745</strain>
    </source>
</reference>
<protein>
    <submittedName>
        <fullName evidence="1">Nicotinamide N-methyltransferase-like</fullName>
    </submittedName>
</protein>
<dbReference type="CDD" id="cd02440">
    <property type="entry name" value="AdoMet_MTases"/>
    <property type="match status" value="1"/>
</dbReference>
<dbReference type="STRING" id="70448.A0A090M4J0"/>
<dbReference type="SUPFAM" id="SSF53335">
    <property type="entry name" value="S-adenosyl-L-methionine-dependent methyltransferases"/>
    <property type="match status" value="1"/>
</dbReference>
<dbReference type="PANTHER" id="PTHR14614">
    <property type="entry name" value="HEPATOCELLULAR CARCINOMA-ASSOCIATED ANTIGEN"/>
    <property type="match status" value="1"/>
</dbReference>
<dbReference type="GeneID" id="9834637"/>
<dbReference type="PANTHER" id="PTHR14614:SF109">
    <property type="entry name" value="RIBOSOMAL LYSINE N-METHYLTRANSFERASE 5"/>
    <property type="match status" value="1"/>
</dbReference>
<dbReference type="Pfam" id="PF10294">
    <property type="entry name" value="Methyltransf_16"/>
    <property type="match status" value="1"/>
</dbReference>
<keyword evidence="2" id="KW-1185">Reference proteome</keyword>
<dbReference type="KEGG" id="ota:OT_ostta01g06090"/>
<dbReference type="AlphaFoldDB" id="A0A090M4J0"/>
<dbReference type="Proteomes" id="UP000009170">
    <property type="component" value="Unassembled WGS sequence"/>
</dbReference>
<dbReference type="OrthoDB" id="413520at2759"/>
<sequence>MLVLDADAEAIAAEAARTATASAWARVIREGDDLAMIDALRAVRANAQADDEWAVAVACSGCDRSIARAMTSVRADVAEAASEAYAACVKAAPLGVGFPSFGRAAAASFVVARTGSAAAPLTLRLRLGREDGLTRSVSGMVWHSSVALGRFLSRAETRAWTRAFAGRRCLEIGGGTSIAGMTFAAQCPDWDVTLTDVDAAAVANTAYNAKKQTQYLDAFARTAARVLDWDDDDEFHEEHANSFDVIIGADVVHEEHMAPGVVRALKRYLAPGGCALIVNPVPASRSGAQTFQNLLDEESWNVQRCLITSPIICVGMEEECEDVPLELYVIRDGDAAALPPLDVLK</sequence>
<evidence type="ECO:0000313" key="2">
    <source>
        <dbReference type="Proteomes" id="UP000009170"/>
    </source>
</evidence>
<organism evidence="1 2">
    <name type="scientific">Ostreococcus tauri</name>
    <name type="common">Marine green alga</name>
    <dbReference type="NCBI Taxonomy" id="70448"/>
    <lineage>
        <taxon>Eukaryota</taxon>
        <taxon>Viridiplantae</taxon>
        <taxon>Chlorophyta</taxon>
        <taxon>Mamiellophyceae</taxon>
        <taxon>Mamiellales</taxon>
        <taxon>Bathycoccaceae</taxon>
        <taxon>Ostreococcus</taxon>
    </lineage>
</organism>
<dbReference type="InParanoid" id="A0A090M4J0"/>